<dbReference type="InterPro" id="IPR024977">
    <property type="entry name" value="Apc4-like_WD40_dom"/>
</dbReference>
<comment type="caution">
    <text evidence="4">The sequence shown here is derived from an EMBL/GenBank/DDBJ whole genome shotgun (WGS) entry which is preliminary data.</text>
</comment>
<dbReference type="PROSITE" id="PS50082">
    <property type="entry name" value="WD_REPEATS_2"/>
    <property type="match status" value="1"/>
</dbReference>
<organism evidence="4 5">
    <name type="scientific">Pelagomonas calceolata</name>
    <dbReference type="NCBI Taxonomy" id="35677"/>
    <lineage>
        <taxon>Eukaryota</taxon>
        <taxon>Sar</taxon>
        <taxon>Stramenopiles</taxon>
        <taxon>Ochrophyta</taxon>
        <taxon>Pelagophyceae</taxon>
        <taxon>Pelagomonadales</taxon>
        <taxon>Pelagomonadaceae</taxon>
        <taxon>Pelagomonas</taxon>
    </lineage>
</organism>
<sequence length="372" mass="39434">MPRPAQLLVLKRSDDAVNCVAWHPSQKTIAVGADDGRVTLYDATKGRELRGSIQRTAAVSTVAFAHDGSLAVGGADGQVAIYDKRGKLVREIAAGEGVRSCAFAPKSREVCVGGEGGVHLTYFGEDGKRKLPFPGRSLWVWSLCFSPDGCSLAVGGDDDSSIAIIQTKTNEITREIRREGPDDIINATSAGPFKKERDFRIDCHPAVRCLAYAPDGFSLAAGGLDSRVVIYYLPSATVRTTIKRQGAVWAVAYSTDGNCLAIGGADQRIAFHDVATGAPQRVVPALDEVRCLAFSPTYLASGDASGMLVLHPVDTEYTGPKDDAQLSRWEAAAPSDDDDETASDASDDDGVALPPISSPKPKTGLAIIADKW</sequence>
<name>A0A8J2X2N6_9STRA</name>
<dbReference type="SMART" id="SM00320">
    <property type="entry name" value="WD40"/>
    <property type="match status" value="7"/>
</dbReference>
<evidence type="ECO:0000313" key="5">
    <source>
        <dbReference type="Proteomes" id="UP000789595"/>
    </source>
</evidence>
<evidence type="ECO:0000259" key="3">
    <source>
        <dbReference type="Pfam" id="PF12894"/>
    </source>
</evidence>
<dbReference type="SUPFAM" id="SSF50978">
    <property type="entry name" value="WD40 repeat-like"/>
    <property type="match status" value="1"/>
</dbReference>
<gene>
    <name evidence="4" type="ORF">PECAL_6P02370</name>
</gene>
<dbReference type="Gene3D" id="2.130.10.10">
    <property type="entry name" value="YVTN repeat-like/Quinoprotein amine dehydrogenase"/>
    <property type="match status" value="2"/>
</dbReference>
<dbReference type="EMBL" id="CAKKNE010000006">
    <property type="protein sequence ID" value="CAH0378641.1"/>
    <property type="molecule type" value="Genomic_DNA"/>
</dbReference>
<dbReference type="OrthoDB" id="17410at2759"/>
<evidence type="ECO:0000256" key="1">
    <source>
        <dbReference type="PROSITE-ProRule" id="PRU00221"/>
    </source>
</evidence>
<reference evidence="4" key="1">
    <citation type="submission" date="2021-11" db="EMBL/GenBank/DDBJ databases">
        <authorList>
            <consortium name="Genoscope - CEA"/>
            <person name="William W."/>
        </authorList>
    </citation>
    <scope>NUCLEOTIDE SEQUENCE</scope>
</reference>
<dbReference type="Pfam" id="PF12894">
    <property type="entry name" value="ANAPC4_WD40"/>
    <property type="match status" value="1"/>
</dbReference>
<feature type="region of interest" description="Disordered" evidence="2">
    <location>
        <begin position="329"/>
        <end position="372"/>
    </location>
</feature>
<dbReference type="InterPro" id="IPR015943">
    <property type="entry name" value="WD40/YVTN_repeat-like_dom_sf"/>
</dbReference>
<keyword evidence="5" id="KW-1185">Reference proteome</keyword>
<feature type="domain" description="Anaphase-promoting complex subunit 4-like WD40" evidence="3">
    <location>
        <begin position="12"/>
        <end position="65"/>
    </location>
</feature>
<dbReference type="InterPro" id="IPR036322">
    <property type="entry name" value="WD40_repeat_dom_sf"/>
</dbReference>
<feature type="compositionally biased region" description="Acidic residues" evidence="2">
    <location>
        <begin position="335"/>
        <end position="350"/>
    </location>
</feature>
<dbReference type="AlphaFoldDB" id="A0A8J2X2N6"/>
<dbReference type="PANTHER" id="PTHR19879">
    <property type="entry name" value="TRANSCRIPTION INITIATION FACTOR TFIID"/>
    <property type="match status" value="1"/>
</dbReference>
<keyword evidence="1" id="KW-0853">WD repeat</keyword>
<evidence type="ECO:0000256" key="2">
    <source>
        <dbReference type="SAM" id="MobiDB-lite"/>
    </source>
</evidence>
<proteinExistence type="predicted"/>
<accession>A0A8J2X2N6</accession>
<dbReference type="InterPro" id="IPR001680">
    <property type="entry name" value="WD40_rpt"/>
</dbReference>
<dbReference type="Proteomes" id="UP000789595">
    <property type="component" value="Unassembled WGS sequence"/>
</dbReference>
<dbReference type="PANTHER" id="PTHR19879:SF9">
    <property type="entry name" value="TRANSCRIPTION INITIATION FACTOR TFIID SUBUNIT 5"/>
    <property type="match status" value="1"/>
</dbReference>
<protein>
    <recommendedName>
        <fullName evidence="3">Anaphase-promoting complex subunit 4-like WD40 domain-containing protein</fullName>
    </recommendedName>
</protein>
<dbReference type="Pfam" id="PF00400">
    <property type="entry name" value="WD40"/>
    <property type="match status" value="3"/>
</dbReference>
<evidence type="ECO:0000313" key="4">
    <source>
        <dbReference type="EMBL" id="CAH0378641.1"/>
    </source>
</evidence>
<feature type="repeat" description="WD" evidence="1">
    <location>
        <begin position="10"/>
        <end position="51"/>
    </location>
</feature>